<keyword evidence="3" id="KW-1185">Reference proteome</keyword>
<dbReference type="InterPro" id="IPR000683">
    <property type="entry name" value="Gfo/Idh/MocA-like_OxRdtase_N"/>
</dbReference>
<evidence type="ECO:0000313" key="2">
    <source>
        <dbReference type="EMBL" id="MBB5219606.1"/>
    </source>
</evidence>
<dbReference type="PANTHER" id="PTHR43249:SF1">
    <property type="entry name" value="D-GLUCOSIDE 3-DEHYDROGENASE"/>
    <property type="match status" value="1"/>
</dbReference>
<reference evidence="2 3" key="1">
    <citation type="submission" date="2020-08" db="EMBL/GenBank/DDBJ databases">
        <title>Genomic Encyclopedia of Type Strains, Phase IV (KMG-IV): sequencing the most valuable type-strain genomes for metagenomic binning, comparative biology and taxonomic classification.</title>
        <authorList>
            <person name="Goeker M."/>
        </authorList>
    </citation>
    <scope>NUCLEOTIDE SEQUENCE [LARGE SCALE GENOMIC DNA]</scope>
    <source>
        <strain evidence="2 3">DSM 103679</strain>
    </source>
</reference>
<dbReference type="Gene3D" id="3.40.50.720">
    <property type="entry name" value="NAD(P)-binding Rossmann-like Domain"/>
    <property type="match status" value="1"/>
</dbReference>
<evidence type="ECO:0000259" key="1">
    <source>
        <dbReference type="Pfam" id="PF01408"/>
    </source>
</evidence>
<comment type="caution">
    <text evidence="2">The sequence shown here is derived from an EMBL/GenBank/DDBJ whole genome shotgun (WGS) entry which is preliminary data.</text>
</comment>
<name>A0A840SI76_9SPIR</name>
<proteinExistence type="predicted"/>
<dbReference type="Proteomes" id="UP000578697">
    <property type="component" value="Unassembled WGS sequence"/>
</dbReference>
<dbReference type="Pfam" id="PF01408">
    <property type="entry name" value="GFO_IDH_MocA"/>
    <property type="match status" value="1"/>
</dbReference>
<dbReference type="PANTHER" id="PTHR43249">
    <property type="entry name" value="UDP-N-ACETYL-2-AMINO-2-DEOXY-D-GLUCURONATE OXIDASE"/>
    <property type="match status" value="1"/>
</dbReference>
<evidence type="ECO:0000313" key="3">
    <source>
        <dbReference type="Proteomes" id="UP000578697"/>
    </source>
</evidence>
<dbReference type="SUPFAM" id="SSF51735">
    <property type="entry name" value="NAD(P)-binding Rossmann-fold domains"/>
    <property type="match status" value="1"/>
</dbReference>
<accession>A0A840SI76</accession>
<dbReference type="Gene3D" id="3.30.360.10">
    <property type="entry name" value="Dihydrodipicolinate Reductase, domain 2"/>
    <property type="match status" value="1"/>
</dbReference>
<gene>
    <name evidence="2" type="ORF">HNP77_001988</name>
</gene>
<dbReference type="InterPro" id="IPR052515">
    <property type="entry name" value="Gfo/Idh/MocA_Oxidoreductase"/>
</dbReference>
<dbReference type="RefSeq" id="WP_184653030.1">
    <property type="nucleotide sequence ID" value="NZ_JACHFR010000003.1"/>
</dbReference>
<feature type="domain" description="Gfo/Idh/MocA-like oxidoreductase N-terminal" evidence="1">
    <location>
        <begin position="10"/>
        <end position="139"/>
    </location>
</feature>
<sequence>MSLDGFYTAALIGCGRIGFSLGHDEKREQPASHTMALLDNPRIKIVAGCDKNPENLAAWHEEVPYAQVYENSASLYQHHHPDIVIVAVNEAYHLEEAVAAIEAEPKLLILEKPVALNLEEAFKIKEIAESKKVPVLINHERRFSEDYITAKNYMPGIGPIINIRATLSSSMAVYDQNEESSGAYSLIHDGTHLSDIVLYFLEDLNSPSTTIETLTSLTVPSGEQVSSPNDSLIKKDEKQKKIIVNTLLKRPVLTGVVRDENGVVRQVCAHYITHGCPDVELLFVGRSKYFGFEIEINGTDGRICIGNGYCKLYKAEESNLYSDLFSLRCDKSAKIPVKTRYFSNMVQNAIDFLDEKENLKSTLQTGINALAILEEIRKLLKG</sequence>
<protein>
    <submittedName>
        <fullName evidence="2">Putative dehydrogenase</fullName>
    </submittedName>
</protein>
<dbReference type="EMBL" id="JACHFR010000003">
    <property type="protein sequence ID" value="MBB5219606.1"/>
    <property type="molecule type" value="Genomic_DNA"/>
</dbReference>
<dbReference type="AlphaFoldDB" id="A0A840SI76"/>
<dbReference type="InterPro" id="IPR036291">
    <property type="entry name" value="NAD(P)-bd_dom_sf"/>
</dbReference>
<dbReference type="GO" id="GO:0000166">
    <property type="term" value="F:nucleotide binding"/>
    <property type="evidence" value="ECO:0007669"/>
    <property type="project" value="InterPro"/>
</dbReference>
<organism evidence="2 3">
    <name type="scientific">Treponema rectale</name>
    <dbReference type="NCBI Taxonomy" id="744512"/>
    <lineage>
        <taxon>Bacteria</taxon>
        <taxon>Pseudomonadati</taxon>
        <taxon>Spirochaetota</taxon>
        <taxon>Spirochaetia</taxon>
        <taxon>Spirochaetales</taxon>
        <taxon>Treponemataceae</taxon>
        <taxon>Treponema</taxon>
    </lineage>
</organism>